<proteinExistence type="predicted"/>
<dbReference type="Proteomes" id="UP001515943">
    <property type="component" value="Unassembled WGS sequence"/>
</dbReference>
<protein>
    <recommendedName>
        <fullName evidence="3">NfeD-like C-terminal domain-containing protein</fullName>
    </recommendedName>
</protein>
<organism evidence="1 2">
    <name type="scientific">Lentzea indica</name>
    <dbReference type="NCBI Taxonomy" id="2604800"/>
    <lineage>
        <taxon>Bacteria</taxon>
        <taxon>Bacillati</taxon>
        <taxon>Actinomycetota</taxon>
        <taxon>Actinomycetes</taxon>
        <taxon>Pseudonocardiales</taxon>
        <taxon>Pseudonocardiaceae</taxon>
        <taxon>Lentzea</taxon>
    </lineage>
</organism>
<comment type="caution">
    <text evidence="1">The sequence shown here is derived from an EMBL/GenBank/DDBJ whole genome shotgun (WGS) entry which is preliminary data.</text>
</comment>
<reference evidence="1 2" key="1">
    <citation type="submission" date="2019-08" db="EMBL/GenBank/DDBJ databases">
        <title>Lentzea from Indian Himalayas.</title>
        <authorList>
            <person name="Mandal S."/>
            <person name="Mallick Gupta A."/>
            <person name="Maiti P.K."/>
            <person name="Sarkar J."/>
            <person name="Mandal S."/>
        </authorList>
    </citation>
    <scope>NUCLEOTIDE SEQUENCE [LARGE SCALE GENOMIC DNA]</scope>
    <source>
        <strain evidence="1 2">PSKA42</strain>
    </source>
</reference>
<evidence type="ECO:0000313" key="2">
    <source>
        <dbReference type="Proteomes" id="UP001515943"/>
    </source>
</evidence>
<evidence type="ECO:0008006" key="3">
    <source>
        <dbReference type="Google" id="ProtNLM"/>
    </source>
</evidence>
<accession>A0ABX1FCV6</accession>
<dbReference type="EMBL" id="VSRL01000019">
    <property type="protein sequence ID" value="NKE56759.1"/>
    <property type="molecule type" value="Genomic_DNA"/>
</dbReference>
<sequence>MTVHTLVAKAGAGALRVMQNGPGAYHCPAGHGALRVWPDENAPSELSLVCTRCGHRIMVDAALIELAERDAATVEVTEPEPMVRLPGGAAPRGLGPDGTVRTTGWVQLGKLRVSSGFCAAQAAFLATAPLIQVIPWISVVATPLGYLAWKLCSTTWFPASQAVNVRRVRVEELTAGQQIRLYGAAGPVGEVSAVAADAAGRIRLRMVGGRELLRRSGQLVWQVDLRN</sequence>
<gene>
    <name evidence="1" type="ORF">FXN61_07900</name>
</gene>
<evidence type="ECO:0000313" key="1">
    <source>
        <dbReference type="EMBL" id="NKE56759.1"/>
    </source>
</evidence>
<name>A0ABX1FCV6_9PSEU</name>
<keyword evidence="2" id="KW-1185">Reference proteome</keyword>
<dbReference type="RefSeq" id="WP_167971758.1">
    <property type="nucleotide sequence ID" value="NZ_VSRL01000019.1"/>
</dbReference>